<dbReference type="PANTHER" id="PTHR30329">
    <property type="entry name" value="STATOR ELEMENT OF FLAGELLAR MOTOR COMPLEX"/>
    <property type="match status" value="1"/>
</dbReference>
<evidence type="ECO:0000256" key="11">
    <source>
        <dbReference type="SAM" id="SignalP"/>
    </source>
</evidence>
<dbReference type="CDD" id="cd07185">
    <property type="entry name" value="OmpA_C-like"/>
    <property type="match status" value="1"/>
</dbReference>
<dbReference type="InterPro" id="IPR027385">
    <property type="entry name" value="Beta-barrel_OMP"/>
</dbReference>
<evidence type="ECO:0000256" key="10">
    <source>
        <dbReference type="PROSITE-ProRule" id="PRU00473"/>
    </source>
</evidence>
<evidence type="ECO:0000313" key="14">
    <source>
        <dbReference type="Proteomes" id="UP000240987"/>
    </source>
</evidence>
<reference evidence="13 14" key="1">
    <citation type="submission" date="2018-01" db="EMBL/GenBank/DDBJ databases">
        <title>Whole genome sequencing of Histamine producing bacteria.</title>
        <authorList>
            <person name="Butler K."/>
        </authorList>
    </citation>
    <scope>NUCLEOTIDE SEQUENCE [LARGE SCALE GENOMIC DNA]</scope>
    <source>
        <strain evidence="13 14">JCM 12947</strain>
    </source>
</reference>
<evidence type="ECO:0000256" key="8">
    <source>
        <dbReference type="ARBA" id="ARBA00023136"/>
    </source>
</evidence>
<dbReference type="GO" id="GO:0006811">
    <property type="term" value="P:monoatomic ion transport"/>
    <property type="evidence" value="ECO:0007669"/>
    <property type="project" value="UniProtKB-KW"/>
</dbReference>
<dbReference type="OrthoDB" id="5813665at2"/>
<dbReference type="Proteomes" id="UP000240987">
    <property type="component" value="Unassembled WGS sequence"/>
</dbReference>
<evidence type="ECO:0000256" key="7">
    <source>
        <dbReference type="ARBA" id="ARBA00023114"/>
    </source>
</evidence>
<dbReference type="RefSeq" id="WP_107241225.1">
    <property type="nucleotide sequence ID" value="NZ_PYMJ01000002.1"/>
</dbReference>
<dbReference type="Gene3D" id="2.40.160.20">
    <property type="match status" value="1"/>
</dbReference>
<dbReference type="InterPro" id="IPR011250">
    <property type="entry name" value="OMP/PagP_B-barrel"/>
</dbReference>
<keyword evidence="9" id="KW-0998">Cell outer membrane</keyword>
<dbReference type="Pfam" id="PF00691">
    <property type="entry name" value="OmpA"/>
    <property type="match status" value="1"/>
</dbReference>
<dbReference type="EMBL" id="PYMJ01000002">
    <property type="protein sequence ID" value="PSU50811.1"/>
    <property type="molecule type" value="Genomic_DNA"/>
</dbReference>
<sequence length="319" mass="34270">MKLKSLSLSVLAALSLGVATQAMADDAVANDATQSVDKAGFWIGAGMGMGIVDSNDLSNVGGTGEAFSSKLEAGYDFNKNVGLYTSYDYMHDLGNADLHLGTLGVKGNYYFTQDLSVFGKLGATYIFAEGEIDDSFTGTAGVGLEYQLTNAVSTKIGYDYYQNLELNQGQDTDLHQVYWGMTYKFGQPATPMIVTQDVEVVKEVPVEVTTMTRSNFVLPYQTGQVDVNDYGRYNLNEVAQTLQANPELTAEIIGRTDSTGTAAINAKVSEARANAVSQYLIDNGVDASRLTVTSVADQNPLTDDNGKSLIERSVEVVIK</sequence>
<evidence type="ECO:0000256" key="2">
    <source>
        <dbReference type="ARBA" id="ARBA00022448"/>
    </source>
</evidence>
<evidence type="ECO:0000256" key="3">
    <source>
        <dbReference type="ARBA" id="ARBA00022452"/>
    </source>
</evidence>
<dbReference type="GO" id="GO:0015288">
    <property type="term" value="F:porin activity"/>
    <property type="evidence" value="ECO:0007669"/>
    <property type="project" value="UniProtKB-KW"/>
</dbReference>
<dbReference type="GO" id="GO:0046930">
    <property type="term" value="C:pore complex"/>
    <property type="evidence" value="ECO:0007669"/>
    <property type="project" value="UniProtKB-KW"/>
</dbReference>
<dbReference type="GO" id="GO:0009279">
    <property type="term" value="C:cell outer membrane"/>
    <property type="evidence" value="ECO:0007669"/>
    <property type="project" value="UniProtKB-SubCell"/>
</dbReference>
<keyword evidence="7" id="KW-0626">Porin</keyword>
<dbReference type="InterPro" id="IPR036737">
    <property type="entry name" value="OmpA-like_sf"/>
</dbReference>
<evidence type="ECO:0000313" key="13">
    <source>
        <dbReference type="EMBL" id="PSU50811.1"/>
    </source>
</evidence>
<gene>
    <name evidence="13" type="ORF">C9J12_02200</name>
</gene>
<evidence type="ECO:0000259" key="12">
    <source>
        <dbReference type="PROSITE" id="PS51123"/>
    </source>
</evidence>
<keyword evidence="3" id="KW-1134">Transmembrane beta strand</keyword>
<dbReference type="SUPFAM" id="SSF56925">
    <property type="entry name" value="OMPA-like"/>
    <property type="match status" value="1"/>
</dbReference>
<comment type="subcellular location">
    <subcellularLocation>
        <location evidence="1">Cell outer membrane</location>
        <topology evidence="1">Multi-pass membrane protein</topology>
    </subcellularLocation>
</comment>
<dbReference type="InterPro" id="IPR050330">
    <property type="entry name" value="Bact_OuterMem_StrucFunc"/>
</dbReference>
<keyword evidence="6" id="KW-0406">Ion transport</keyword>
<keyword evidence="5 11" id="KW-0732">Signal</keyword>
<evidence type="ECO:0000256" key="4">
    <source>
        <dbReference type="ARBA" id="ARBA00022692"/>
    </source>
</evidence>
<keyword evidence="2" id="KW-0813">Transport</keyword>
<evidence type="ECO:0000256" key="6">
    <source>
        <dbReference type="ARBA" id="ARBA00023065"/>
    </source>
</evidence>
<evidence type="ECO:0000256" key="5">
    <source>
        <dbReference type="ARBA" id="ARBA00022729"/>
    </source>
</evidence>
<feature type="signal peptide" evidence="11">
    <location>
        <begin position="1"/>
        <end position="24"/>
    </location>
</feature>
<dbReference type="InterPro" id="IPR006665">
    <property type="entry name" value="OmpA-like"/>
</dbReference>
<keyword evidence="4" id="KW-0812">Transmembrane</keyword>
<proteinExistence type="predicted"/>
<accession>A0A2T3JP26</accession>
<feature type="chain" id="PRO_5015766863" description="OmpA-like domain-containing protein" evidence="11">
    <location>
        <begin position="25"/>
        <end position="319"/>
    </location>
</feature>
<organism evidence="13 14">
    <name type="scientific">Photobacterium frigidiphilum</name>
    <dbReference type="NCBI Taxonomy" id="264736"/>
    <lineage>
        <taxon>Bacteria</taxon>
        <taxon>Pseudomonadati</taxon>
        <taxon>Pseudomonadota</taxon>
        <taxon>Gammaproteobacteria</taxon>
        <taxon>Vibrionales</taxon>
        <taxon>Vibrionaceae</taxon>
        <taxon>Photobacterium</taxon>
    </lineage>
</organism>
<dbReference type="InterPro" id="IPR006664">
    <property type="entry name" value="OMP_bac"/>
</dbReference>
<protein>
    <recommendedName>
        <fullName evidence="12">OmpA-like domain-containing protein</fullName>
    </recommendedName>
</protein>
<dbReference type="Pfam" id="PF13505">
    <property type="entry name" value="OMP_b-brl"/>
    <property type="match status" value="1"/>
</dbReference>
<name>A0A2T3JP26_9GAMM</name>
<dbReference type="PANTHER" id="PTHR30329:SF21">
    <property type="entry name" value="LIPOPROTEIN YIAD-RELATED"/>
    <property type="match status" value="1"/>
</dbReference>
<dbReference type="PROSITE" id="PS51123">
    <property type="entry name" value="OMPA_2"/>
    <property type="match status" value="1"/>
</dbReference>
<dbReference type="AlphaFoldDB" id="A0A2T3JP26"/>
<feature type="domain" description="OmpA-like" evidence="12">
    <location>
        <begin position="207"/>
        <end position="319"/>
    </location>
</feature>
<comment type="caution">
    <text evidence="13">The sequence shown here is derived from an EMBL/GenBank/DDBJ whole genome shotgun (WGS) entry which is preliminary data.</text>
</comment>
<evidence type="ECO:0000256" key="1">
    <source>
        <dbReference type="ARBA" id="ARBA00004571"/>
    </source>
</evidence>
<dbReference type="Gene3D" id="3.30.1330.60">
    <property type="entry name" value="OmpA-like domain"/>
    <property type="match status" value="1"/>
</dbReference>
<dbReference type="PRINTS" id="PR01021">
    <property type="entry name" value="OMPADOMAIN"/>
</dbReference>
<keyword evidence="8 10" id="KW-0472">Membrane</keyword>
<keyword evidence="14" id="KW-1185">Reference proteome</keyword>
<dbReference type="SUPFAM" id="SSF103088">
    <property type="entry name" value="OmpA-like"/>
    <property type="match status" value="1"/>
</dbReference>
<evidence type="ECO:0000256" key="9">
    <source>
        <dbReference type="ARBA" id="ARBA00023237"/>
    </source>
</evidence>